<organism evidence="2 3">
    <name type="scientific">Sorghum bicolor</name>
    <name type="common">Sorghum</name>
    <name type="synonym">Sorghum vulgare</name>
    <dbReference type="NCBI Taxonomy" id="4558"/>
    <lineage>
        <taxon>Eukaryota</taxon>
        <taxon>Viridiplantae</taxon>
        <taxon>Streptophyta</taxon>
        <taxon>Embryophyta</taxon>
        <taxon>Tracheophyta</taxon>
        <taxon>Spermatophyta</taxon>
        <taxon>Magnoliopsida</taxon>
        <taxon>Liliopsida</taxon>
        <taxon>Poales</taxon>
        <taxon>Poaceae</taxon>
        <taxon>PACMAD clade</taxon>
        <taxon>Panicoideae</taxon>
        <taxon>Andropogonodae</taxon>
        <taxon>Andropogoneae</taxon>
        <taxon>Sorghinae</taxon>
        <taxon>Sorghum</taxon>
    </lineage>
</organism>
<evidence type="ECO:0000256" key="1">
    <source>
        <dbReference type="SAM" id="MobiDB-lite"/>
    </source>
</evidence>
<protein>
    <submittedName>
        <fullName evidence="2">Uncharacterized protein</fullName>
    </submittedName>
</protein>
<dbReference type="Gramene" id="KXG22763">
    <property type="protein sequence ID" value="KXG22763"/>
    <property type="gene ID" value="SORBI_3008G003900"/>
</dbReference>
<proteinExistence type="predicted"/>
<reference evidence="2 3" key="1">
    <citation type="journal article" date="2009" name="Nature">
        <title>The Sorghum bicolor genome and the diversification of grasses.</title>
        <authorList>
            <person name="Paterson A.H."/>
            <person name="Bowers J.E."/>
            <person name="Bruggmann R."/>
            <person name="Dubchak I."/>
            <person name="Grimwood J."/>
            <person name="Gundlach H."/>
            <person name="Haberer G."/>
            <person name="Hellsten U."/>
            <person name="Mitros T."/>
            <person name="Poliakov A."/>
            <person name="Schmutz J."/>
            <person name="Spannagl M."/>
            <person name="Tang H."/>
            <person name="Wang X."/>
            <person name="Wicker T."/>
            <person name="Bharti A.K."/>
            <person name="Chapman J."/>
            <person name="Feltus F.A."/>
            <person name="Gowik U."/>
            <person name="Grigoriev I.V."/>
            <person name="Lyons E."/>
            <person name="Maher C.A."/>
            <person name="Martis M."/>
            <person name="Narechania A."/>
            <person name="Otillar R.P."/>
            <person name="Penning B.W."/>
            <person name="Salamov A.A."/>
            <person name="Wang Y."/>
            <person name="Zhang L."/>
            <person name="Carpita N.C."/>
            <person name="Freeling M."/>
            <person name="Gingle A.R."/>
            <person name="Hash C.T."/>
            <person name="Keller B."/>
            <person name="Klein P."/>
            <person name="Kresovich S."/>
            <person name="McCann M.C."/>
            <person name="Ming R."/>
            <person name="Peterson D.G."/>
            <person name="Mehboob-ur-Rahman"/>
            <person name="Ware D."/>
            <person name="Westhoff P."/>
            <person name="Mayer K.F."/>
            <person name="Messing J."/>
            <person name="Rokhsar D.S."/>
        </authorList>
    </citation>
    <scope>NUCLEOTIDE SEQUENCE [LARGE SCALE GENOMIC DNA]</scope>
    <source>
        <strain evidence="3">cv. BTx623</strain>
    </source>
</reference>
<dbReference type="EMBL" id="CM000767">
    <property type="protein sequence ID" value="OQU78580.1"/>
    <property type="molecule type" value="Genomic_DNA"/>
</dbReference>
<dbReference type="Proteomes" id="UP000000768">
    <property type="component" value="Chromosome 8"/>
</dbReference>
<dbReference type="EMBL" id="CM000767">
    <property type="protein sequence ID" value="KXG22763.1"/>
    <property type="molecule type" value="Genomic_DNA"/>
</dbReference>
<name>A0A1B6PAR7_SORBI</name>
<keyword evidence="3" id="KW-1185">Reference proteome</keyword>
<accession>A0A1B6PAR7</accession>
<reference evidence="2" key="2">
    <citation type="submission" date="2017-02" db="EMBL/GenBank/DDBJ databases">
        <title>WGS assembly of Sorghum bicolor.</title>
        <authorList>
            <person name="Paterson A."/>
            <person name="Mullet J."/>
            <person name="Bowers J."/>
            <person name="Bruggmann R."/>
            <person name="Dubchak I."/>
            <person name="Grimwood J."/>
            <person name="Gundlach H."/>
            <person name="Haberer G."/>
            <person name="Hellsten U."/>
            <person name="Mitros T."/>
            <person name="Poliakov A."/>
            <person name="Schmutz J."/>
            <person name="Spannagl M."/>
            <person name="Tang H."/>
            <person name="Wang X."/>
            <person name="Wicker T."/>
            <person name="Bharti A."/>
            <person name="Chapman J."/>
            <person name="Feltus F."/>
            <person name="Gowik U."/>
            <person name="Grigoriev I."/>
            <person name="Lyons E."/>
            <person name="Maher C."/>
            <person name="Martis M."/>
            <person name="Narechania A."/>
            <person name="Otillar R."/>
            <person name="Penning B."/>
            <person name="Salamov A."/>
            <person name="Wang Y."/>
            <person name="Zhang L."/>
            <person name="Carpita N."/>
            <person name="Freeling M."/>
            <person name="Gingle A."/>
            <person name="Hash C."/>
            <person name="Keller B."/>
            <person name="Klein P."/>
            <person name="Kresovich S."/>
            <person name="Mccann M."/>
            <person name="Ming R."/>
            <person name="Peterson D."/>
            <person name="Rahman M."/>
            <person name="Ware D."/>
            <person name="Westhoff P."/>
            <person name="Mayer K."/>
            <person name="Messing J."/>
            <person name="Sims D."/>
            <person name="Jenkins J."/>
            <person name="Shu S."/>
            <person name="Rokhsar D."/>
        </authorList>
    </citation>
    <scope>NUCLEOTIDE SEQUENCE</scope>
</reference>
<dbReference type="Gramene" id="KXG22764">
    <property type="protein sequence ID" value="KXG22764"/>
    <property type="gene ID" value="SORBI_3008G003900"/>
</dbReference>
<gene>
    <name evidence="2" type="ORF">SORBI_3008G003900</name>
</gene>
<feature type="region of interest" description="Disordered" evidence="1">
    <location>
        <begin position="33"/>
        <end position="60"/>
    </location>
</feature>
<sequence>MAARTAVLGSLAGKMARAPLTLAHRPLVAARRFQSGNPSGGGGGSGSSPPTSGEALRRSPWERVKANFMGDAKTEFIKATKDCITIFLFGIGFSYSYIDPTLNKLWGSIHALSIENTIIKQDLQRIKAQLAEAKSIQTSGQGKEHL</sequence>
<reference evidence="3" key="3">
    <citation type="journal article" date="2018" name="Plant J.">
        <title>The Sorghum bicolor reference genome: improved assembly, gene annotations, a transcriptome atlas, and signatures of genome organization.</title>
        <authorList>
            <person name="McCormick R.F."/>
            <person name="Truong S.K."/>
            <person name="Sreedasyam A."/>
            <person name="Jenkins J."/>
            <person name="Shu S."/>
            <person name="Sims D."/>
            <person name="Kennedy M."/>
            <person name="Amirebrahimi M."/>
            <person name="Weers B.D."/>
            <person name="McKinley B."/>
            <person name="Mattison A."/>
            <person name="Morishige D.T."/>
            <person name="Grimwood J."/>
            <person name="Schmutz J."/>
            <person name="Mullet J.E."/>
        </authorList>
    </citation>
    <scope>NUCLEOTIDE SEQUENCE [LARGE SCALE GENOMIC DNA]</scope>
    <source>
        <strain evidence="3">cv. BTx623</strain>
    </source>
</reference>
<dbReference type="InParanoid" id="A0A1B6PAR7"/>
<evidence type="ECO:0000313" key="2">
    <source>
        <dbReference type="EMBL" id="KXG22763.1"/>
    </source>
</evidence>
<dbReference type="Gramene" id="OQU78580">
    <property type="protein sequence ID" value="OQU78580"/>
    <property type="gene ID" value="SORBI_3008G003900"/>
</dbReference>
<dbReference type="EMBL" id="CM000767">
    <property type="protein sequence ID" value="KXG22764.1"/>
    <property type="molecule type" value="Genomic_DNA"/>
</dbReference>
<evidence type="ECO:0000313" key="3">
    <source>
        <dbReference type="Proteomes" id="UP000000768"/>
    </source>
</evidence>
<dbReference type="AlphaFoldDB" id="A0A1B6PAR7"/>